<accession>A0A1H9UHE5</accession>
<keyword evidence="1" id="KW-0732">Signal</keyword>
<dbReference type="Proteomes" id="UP000199352">
    <property type="component" value="Unassembled WGS sequence"/>
</dbReference>
<dbReference type="AlphaFoldDB" id="A0A1H9UHE5"/>
<feature type="chain" id="PRO_5011560037" description="DUF4136 domain-containing protein" evidence="1">
    <location>
        <begin position="21"/>
        <end position="187"/>
    </location>
</feature>
<sequence>MRRALLVIGLLVVVAITACATSDEGLGDRRVPVGGPPAAQSWALDDDTVTDAEYRKAVDDFVLCVRAAGYAVTDPALSPVDGLSLIYRITPAGDPAAYNDIVQTCNIGTMSHIEPRYVEPRHQRMDNRLRPVVAGCLRDRGIATSGQEENVVDFDARTENDDLLMECVLHAVNEVFPELPDVITIRK</sequence>
<protein>
    <recommendedName>
        <fullName evidence="4">DUF4136 domain-containing protein</fullName>
    </recommendedName>
</protein>
<organism evidence="2 3">
    <name type="scientific">Lentzea xinjiangensis</name>
    <dbReference type="NCBI Taxonomy" id="402600"/>
    <lineage>
        <taxon>Bacteria</taxon>
        <taxon>Bacillati</taxon>
        <taxon>Actinomycetota</taxon>
        <taxon>Actinomycetes</taxon>
        <taxon>Pseudonocardiales</taxon>
        <taxon>Pseudonocardiaceae</taxon>
        <taxon>Lentzea</taxon>
    </lineage>
</organism>
<keyword evidence="3" id="KW-1185">Reference proteome</keyword>
<gene>
    <name evidence="2" type="ORF">SAMN05216188_121116</name>
</gene>
<dbReference type="EMBL" id="FOFR01000021">
    <property type="protein sequence ID" value="SES08782.1"/>
    <property type="molecule type" value="Genomic_DNA"/>
</dbReference>
<reference evidence="3" key="1">
    <citation type="submission" date="2016-10" db="EMBL/GenBank/DDBJ databases">
        <authorList>
            <person name="Varghese N."/>
            <person name="Submissions S."/>
        </authorList>
    </citation>
    <scope>NUCLEOTIDE SEQUENCE [LARGE SCALE GENOMIC DNA]</scope>
    <source>
        <strain evidence="3">CGMCC 4.3525</strain>
    </source>
</reference>
<dbReference type="PROSITE" id="PS51257">
    <property type="entry name" value="PROKAR_LIPOPROTEIN"/>
    <property type="match status" value="1"/>
</dbReference>
<feature type="signal peptide" evidence="1">
    <location>
        <begin position="1"/>
        <end position="20"/>
    </location>
</feature>
<evidence type="ECO:0000313" key="3">
    <source>
        <dbReference type="Proteomes" id="UP000199352"/>
    </source>
</evidence>
<evidence type="ECO:0000313" key="2">
    <source>
        <dbReference type="EMBL" id="SES08782.1"/>
    </source>
</evidence>
<proteinExistence type="predicted"/>
<name>A0A1H9UHE5_9PSEU</name>
<evidence type="ECO:0008006" key="4">
    <source>
        <dbReference type="Google" id="ProtNLM"/>
    </source>
</evidence>
<evidence type="ECO:0000256" key="1">
    <source>
        <dbReference type="SAM" id="SignalP"/>
    </source>
</evidence>